<accession>A0A432DY60</accession>
<feature type="compositionally biased region" description="Basic and acidic residues" evidence="1">
    <location>
        <begin position="68"/>
        <end position="80"/>
    </location>
</feature>
<evidence type="ECO:0000313" key="2">
    <source>
        <dbReference type="EMBL" id="RTZ49272.1"/>
    </source>
</evidence>
<comment type="caution">
    <text evidence="2">The sequence shown here is derived from an EMBL/GenBank/DDBJ whole genome shotgun (WGS) entry which is preliminary data.</text>
</comment>
<dbReference type="EMBL" id="RYFC01000001">
    <property type="protein sequence ID" value="RTZ49272.1"/>
    <property type="molecule type" value="Genomic_DNA"/>
</dbReference>
<dbReference type="AlphaFoldDB" id="A0A432DY60"/>
<organism evidence="2 3">
    <name type="scientific">Chryseobacterium arthrosphaerae</name>
    <dbReference type="NCBI Taxonomy" id="651561"/>
    <lineage>
        <taxon>Bacteria</taxon>
        <taxon>Pseudomonadati</taxon>
        <taxon>Bacteroidota</taxon>
        <taxon>Flavobacteriia</taxon>
        <taxon>Flavobacteriales</taxon>
        <taxon>Weeksellaceae</taxon>
        <taxon>Chryseobacterium group</taxon>
        <taxon>Chryseobacterium</taxon>
    </lineage>
</organism>
<feature type="region of interest" description="Disordered" evidence="1">
    <location>
        <begin position="50"/>
        <end position="80"/>
    </location>
</feature>
<evidence type="ECO:0000313" key="3">
    <source>
        <dbReference type="Proteomes" id="UP000276953"/>
    </source>
</evidence>
<protein>
    <submittedName>
        <fullName evidence="2">Uncharacterized protein</fullName>
    </submittedName>
</protein>
<name>A0A432DY60_9FLAO</name>
<evidence type="ECO:0000256" key="1">
    <source>
        <dbReference type="SAM" id="MobiDB-lite"/>
    </source>
</evidence>
<reference evidence="2 3" key="1">
    <citation type="submission" date="2018-12" db="EMBL/GenBank/DDBJ databases">
        <title>Draft Genome Sequence of Chryseobacterium arthrosphaerae strain ED882-96 Isolated from the Blood of a Patient with Liver Cirrhosis in Taiwan.</title>
        <authorList>
            <person name="Lin J.-N."/>
            <person name="Lai C.-H."/>
            <person name="Yang C.-H."/>
            <person name="Huang Y.-H."/>
        </authorList>
    </citation>
    <scope>NUCLEOTIDE SEQUENCE [LARGE SCALE GENOMIC DNA]</scope>
    <source>
        <strain evidence="2 3">ED882-96</strain>
    </source>
</reference>
<proteinExistence type="predicted"/>
<dbReference type="Proteomes" id="UP000276953">
    <property type="component" value="Unassembled WGS sequence"/>
</dbReference>
<sequence>MVTNNTISQYVPEKGLVIILMIRMRKLWIKHPLLFEIKGTNSIFTALKSKKARQQKQLETQPESAKPSSEKPEERQVEKR</sequence>
<gene>
    <name evidence="2" type="ORF">EJ377_00735</name>
</gene>